<dbReference type="InterPro" id="IPR000436">
    <property type="entry name" value="Sushi_SCR_CCP_dom"/>
</dbReference>
<feature type="transmembrane region" description="Helical" evidence="3">
    <location>
        <begin position="76"/>
        <end position="105"/>
    </location>
</feature>
<gene>
    <name evidence="5" type="ORF">KP79_PYT03314</name>
</gene>
<keyword evidence="6" id="KW-1185">Reference proteome</keyword>
<keyword evidence="3" id="KW-0472">Membrane</keyword>
<dbReference type="PROSITE" id="PS50923">
    <property type="entry name" value="SUSHI"/>
    <property type="match status" value="1"/>
</dbReference>
<comment type="caution">
    <text evidence="2">Lacks conserved residue(s) required for the propagation of feature annotation.</text>
</comment>
<keyword evidence="1" id="KW-1015">Disulfide bond</keyword>
<protein>
    <submittedName>
        <fullName evidence="5">Seizure 6-like protein 2</fullName>
    </submittedName>
</protein>
<keyword evidence="3" id="KW-0812">Transmembrane</keyword>
<dbReference type="SMART" id="SM00032">
    <property type="entry name" value="CCP"/>
    <property type="match status" value="1"/>
</dbReference>
<keyword evidence="3" id="KW-1133">Transmembrane helix</keyword>
<keyword evidence="2" id="KW-0768">Sushi</keyword>
<dbReference type="Proteomes" id="UP000242188">
    <property type="component" value="Unassembled WGS sequence"/>
</dbReference>
<name>A0A210PGV3_MIZYE</name>
<evidence type="ECO:0000256" key="3">
    <source>
        <dbReference type="SAM" id="Phobius"/>
    </source>
</evidence>
<dbReference type="Gene3D" id="2.10.70.10">
    <property type="entry name" value="Complement Module, domain 1"/>
    <property type="match status" value="1"/>
</dbReference>
<dbReference type="AlphaFoldDB" id="A0A210PGV3"/>
<dbReference type="CDD" id="cd00033">
    <property type="entry name" value="CCP"/>
    <property type="match status" value="1"/>
</dbReference>
<dbReference type="InterPro" id="IPR035976">
    <property type="entry name" value="Sushi/SCR/CCP_sf"/>
</dbReference>
<dbReference type="EMBL" id="NEDP02076712">
    <property type="protein sequence ID" value="OWF35708.1"/>
    <property type="molecule type" value="Genomic_DNA"/>
</dbReference>
<dbReference type="OrthoDB" id="6103690at2759"/>
<evidence type="ECO:0000313" key="5">
    <source>
        <dbReference type="EMBL" id="OWF35708.1"/>
    </source>
</evidence>
<evidence type="ECO:0000313" key="6">
    <source>
        <dbReference type="Proteomes" id="UP000242188"/>
    </source>
</evidence>
<proteinExistence type="predicted"/>
<accession>A0A210PGV3</accession>
<comment type="caution">
    <text evidence="5">The sequence shown here is derived from an EMBL/GenBank/DDBJ whole genome shotgun (WGS) entry which is preliminary data.</text>
</comment>
<evidence type="ECO:0000256" key="1">
    <source>
        <dbReference type="ARBA" id="ARBA00023157"/>
    </source>
</evidence>
<feature type="domain" description="Sushi" evidence="4">
    <location>
        <begin position="1"/>
        <end position="70"/>
    </location>
</feature>
<organism evidence="5 6">
    <name type="scientific">Mizuhopecten yessoensis</name>
    <name type="common">Japanese scallop</name>
    <name type="synonym">Patinopecten yessoensis</name>
    <dbReference type="NCBI Taxonomy" id="6573"/>
    <lineage>
        <taxon>Eukaryota</taxon>
        <taxon>Metazoa</taxon>
        <taxon>Spiralia</taxon>
        <taxon>Lophotrochozoa</taxon>
        <taxon>Mollusca</taxon>
        <taxon>Bivalvia</taxon>
        <taxon>Autobranchia</taxon>
        <taxon>Pteriomorphia</taxon>
        <taxon>Pectinida</taxon>
        <taxon>Pectinoidea</taxon>
        <taxon>Pectinidae</taxon>
        <taxon>Mizuhopecten</taxon>
    </lineage>
</organism>
<evidence type="ECO:0000256" key="2">
    <source>
        <dbReference type="PROSITE-ProRule" id="PRU00302"/>
    </source>
</evidence>
<dbReference type="SUPFAM" id="SSF57535">
    <property type="entry name" value="Complement control module/SCR domain"/>
    <property type="match status" value="1"/>
</dbReference>
<sequence>MTCQPPPTVAHGHLVNSQASYVIGSTIQYGCNAIYSMTGGSTLQCVAAPTGASGSTNPPHWLGSYPICSLEFLETAWFWLLIGILGLLTLGLIACLTWFCIRYCCNNCRRQRKVRDAADIEEGQQSRSQCSKLWCGCCFYCMRTPEKTTDGCCDYFGCCGYAGCCSCCCWCCRCCREPVEPERTVRVRQGKHKHRSIFSIKRQRSVNKKKKMSLIKLRSKRQIARSTSLPTTQMVRSLIQDDPVMFRKVAKELPVWMPHTHSIRDINTSTK</sequence>
<evidence type="ECO:0000259" key="4">
    <source>
        <dbReference type="PROSITE" id="PS50923"/>
    </source>
</evidence>
<reference evidence="5 6" key="1">
    <citation type="journal article" date="2017" name="Nat. Ecol. Evol.">
        <title>Scallop genome provides insights into evolution of bilaterian karyotype and development.</title>
        <authorList>
            <person name="Wang S."/>
            <person name="Zhang J."/>
            <person name="Jiao W."/>
            <person name="Li J."/>
            <person name="Xun X."/>
            <person name="Sun Y."/>
            <person name="Guo X."/>
            <person name="Huan P."/>
            <person name="Dong B."/>
            <person name="Zhang L."/>
            <person name="Hu X."/>
            <person name="Sun X."/>
            <person name="Wang J."/>
            <person name="Zhao C."/>
            <person name="Wang Y."/>
            <person name="Wang D."/>
            <person name="Huang X."/>
            <person name="Wang R."/>
            <person name="Lv J."/>
            <person name="Li Y."/>
            <person name="Zhang Z."/>
            <person name="Liu B."/>
            <person name="Lu W."/>
            <person name="Hui Y."/>
            <person name="Liang J."/>
            <person name="Zhou Z."/>
            <person name="Hou R."/>
            <person name="Li X."/>
            <person name="Liu Y."/>
            <person name="Li H."/>
            <person name="Ning X."/>
            <person name="Lin Y."/>
            <person name="Zhao L."/>
            <person name="Xing Q."/>
            <person name="Dou J."/>
            <person name="Li Y."/>
            <person name="Mao J."/>
            <person name="Guo H."/>
            <person name="Dou H."/>
            <person name="Li T."/>
            <person name="Mu C."/>
            <person name="Jiang W."/>
            <person name="Fu Q."/>
            <person name="Fu X."/>
            <person name="Miao Y."/>
            <person name="Liu J."/>
            <person name="Yu Q."/>
            <person name="Li R."/>
            <person name="Liao H."/>
            <person name="Li X."/>
            <person name="Kong Y."/>
            <person name="Jiang Z."/>
            <person name="Chourrout D."/>
            <person name="Li R."/>
            <person name="Bao Z."/>
        </authorList>
    </citation>
    <scope>NUCLEOTIDE SEQUENCE [LARGE SCALE GENOMIC DNA]</scope>
    <source>
        <strain evidence="5 6">PY_sf001</strain>
    </source>
</reference>